<keyword evidence="2" id="KW-0472">Membrane</keyword>
<name>A0ABR2ZIP2_9AGAR</name>
<reference evidence="3 4" key="1">
    <citation type="submission" date="2024-05" db="EMBL/GenBank/DDBJ databases">
        <title>A draft genome resource for the thread blight pathogen Marasmius tenuissimus strain MS-2.</title>
        <authorList>
            <person name="Yulfo-Soto G.E."/>
            <person name="Baruah I.K."/>
            <person name="Amoako-Attah I."/>
            <person name="Bukari Y."/>
            <person name="Meinhardt L.W."/>
            <person name="Bailey B.A."/>
            <person name="Cohen S.P."/>
        </authorList>
    </citation>
    <scope>NUCLEOTIDE SEQUENCE [LARGE SCALE GENOMIC DNA]</scope>
    <source>
        <strain evidence="3 4">MS-2</strain>
    </source>
</reference>
<feature type="compositionally biased region" description="Basic and acidic residues" evidence="1">
    <location>
        <begin position="244"/>
        <end position="263"/>
    </location>
</feature>
<keyword evidence="2" id="KW-1133">Transmembrane helix</keyword>
<evidence type="ECO:0000313" key="3">
    <source>
        <dbReference type="EMBL" id="KAL0061517.1"/>
    </source>
</evidence>
<feature type="region of interest" description="Disordered" evidence="1">
    <location>
        <begin position="243"/>
        <end position="347"/>
    </location>
</feature>
<feature type="transmembrane region" description="Helical" evidence="2">
    <location>
        <begin position="188"/>
        <end position="211"/>
    </location>
</feature>
<dbReference type="EMBL" id="JBBXMP010000133">
    <property type="protein sequence ID" value="KAL0061517.1"/>
    <property type="molecule type" value="Genomic_DNA"/>
</dbReference>
<comment type="caution">
    <text evidence="3">The sequence shown here is derived from an EMBL/GenBank/DDBJ whole genome shotgun (WGS) entry which is preliminary data.</text>
</comment>
<feature type="compositionally biased region" description="Basic and acidic residues" evidence="1">
    <location>
        <begin position="275"/>
        <end position="303"/>
    </location>
</feature>
<accession>A0ABR2ZIP2</accession>
<feature type="region of interest" description="Disordered" evidence="1">
    <location>
        <begin position="157"/>
        <end position="181"/>
    </location>
</feature>
<gene>
    <name evidence="3" type="ORF">AAF712_011660</name>
</gene>
<protein>
    <submittedName>
        <fullName evidence="3">Uncharacterized protein</fullName>
    </submittedName>
</protein>
<sequence>MTSELRTKNITYDDRDTNNLKYKLDWFHDGVWNASNAGQTGTLSGSNNPNARVTFNFPIPAIAFHYFGIIRSRGGLYGICVDCDPEEPNFQDVDALKTAENNETHLPIALFSKRFVTPAQHVVILTNKKDPRGVPEGNSQITIDRFVLEVVDDSPALAPVTSPPGPSPSPTSSLDKPKSNLDKSGAPVGGIVGGVIGGFLLAIIMIVMGVYHWHRRKRQLASNTDDGEANFLPIVPYPVMHPSISKEQRPKAGEWRRTLRRPPDPTPSGSMAIVTDDRFRRRELRREIDAERRPEPQQRHEADAGPIPAEDEESILPPLYEQVFRAGGPSNHPPSSQEPNDQSRPIA</sequence>
<evidence type="ECO:0000256" key="1">
    <source>
        <dbReference type="SAM" id="MobiDB-lite"/>
    </source>
</evidence>
<organism evidence="3 4">
    <name type="scientific">Marasmius tenuissimus</name>
    <dbReference type="NCBI Taxonomy" id="585030"/>
    <lineage>
        <taxon>Eukaryota</taxon>
        <taxon>Fungi</taxon>
        <taxon>Dikarya</taxon>
        <taxon>Basidiomycota</taxon>
        <taxon>Agaricomycotina</taxon>
        <taxon>Agaricomycetes</taxon>
        <taxon>Agaricomycetidae</taxon>
        <taxon>Agaricales</taxon>
        <taxon>Marasmiineae</taxon>
        <taxon>Marasmiaceae</taxon>
        <taxon>Marasmius</taxon>
    </lineage>
</organism>
<keyword evidence="2" id="KW-0812">Transmembrane</keyword>
<feature type="compositionally biased region" description="Polar residues" evidence="1">
    <location>
        <begin position="333"/>
        <end position="347"/>
    </location>
</feature>
<dbReference type="Proteomes" id="UP001437256">
    <property type="component" value="Unassembled WGS sequence"/>
</dbReference>
<keyword evidence="4" id="KW-1185">Reference proteome</keyword>
<evidence type="ECO:0000256" key="2">
    <source>
        <dbReference type="SAM" id="Phobius"/>
    </source>
</evidence>
<proteinExistence type="predicted"/>
<evidence type="ECO:0000313" key="4">
    <source>
        <dbReference type="Proteomes" id="UP001437256"/>
    </source>
</evidence>